<accession>A0A6G1MD24</accession>
<feature type="compositionally biased region" description="Polar residues" evidence="1">
    <location>
        <begin position="1"/>
        <end position="13"/>
    </location>
</feature>
<dbReference type="AlphaFoldDB" id="A0A6G1MD24"/>
<proteinExistence type="predicted"/>
<dbReference type="Proteomes" id="UP000472727">
    <property type="component" value="Unassembled WGS sequence"/>
</dbReference>
<protein>
    <submittedName>
        <fullName evidence="3">Uncharacterized protein</fullName>
    </submittedName>
</protein>
<sequence>MQRSNDFKTSTPTPIAGNNRCLQRTRPVTGRRILASSSEPNEPPTWGRLKYFLAGIHQKIRSIILHIFTERQDLRTRVSNQVIPRKPKIFETTTTKSPWNIQATAPTITRRQAIGRFYILHCLVSAKVPFVVWGLEALACNFVPTHFRDPLEILVPREYLEEAAKIIENDKYSFYRRIEKFDHVDDYTFPREVSVLVRRNLRKCEYLQTPKTNIQFQPWQIILIPDHIFKFRANASITQGFAQTRRLPSHLGFRGILANVKVPTFSGMLNSIYATIDSRCVDDGDGVMRAQLEEQAEALIMWRIRRDESAEVYQSIQDLPEDLRSIRDGLYPRGRRFFDDKYLVAHGSYLSKQ</sequence>
<evidence type="ECO:0000313" key="3">
    <source>
        <dbReference type="EMBL" id="KAF3225278.1"/>
    </source>
</evidence>
<name>A0A6G1MD24_ORBOL</name>
<evidence type="ECO:0000313" key="5">
    <source>
        <dbReference type="Proteomes" id="UP000483672"/>
    </source>
</evidence>
<evidence type="ECO:0000313" key="4">
    <source>
        <dbReference type="Proteomes" id="UP000472727"/>
    </source>
</evidence>
<dbReference type="EMBL" id="WIWS01000022">
    <property type="protein sequence ID" value="KAF3223460.1"/>
    <property type="molecule type" value="Genomic_DNA"/>
</dbReference>
<dbReference type="Proteomes" id="UP000483672">
    <property type="component" value="Unassembled WGS sequence"/>
</dbReference>
<evidence type="ECO:0000313" key="2">
    <source>
        <dbReference type="EMBL" id="KAF3223460.1"/>
    </source>
</evidence>
<feature type="region of interest" description="Disordered" evidence="1">
    <location>
        <begin position="1"/>
        <end position="20"/>
    </location>
</feature>
<organism evidence="3 5">
    <name type="scientific">Orbilia oligospora</name>
    <name type="common">Nematode-trapping fungus</name>
    <name type="synonym">Arthrobotrys oligospora</name>
    <dbReference type="NCBI Taxonomy" id="2813651"/>
    <lineage>
        <taxon>Eukaryota</taxon>
        <taxon>Fungi</taxon>
        <taxon>Dikarya</taxon>
        <taxon>Ascomycota</taxon>
        <taxon>Pezizomycotina</taxon>
        <taxon>Orbiliomycetes</taxon>
        <taxon>Orbiliales</taxon>
        <taxon>Orbiliaceae</taxon>
        <taxon>Orbilia</taxon>
    </lineage>
</organism>
<comment type="caution">
    <text evidence="3">The sequence shown here is derived from an EMBL/GenBank/DDBJ whole genome shotgun (WGS) entry which is preliminary data.</text>
</comment>
<reference evidence="4 5" key="1">
    <citation type="submission" date="2019-06" db="EMBL/GenBank/DDBJ databases">
        <authorList>
            <person name="Palmer J.M."/>
        </authorList>
    </citation>
    <scope>NUCLEOTIDE SEQUENCE [LARGE SCALE GENOMIC DNA]</scope>
    <source>
        <strain evidence="2 4">TWF106</strain>
        <strain evidence="3 5">TWF191</strain>
    </source>
</reference>
<dbReference type="EMBL" id="WIPF01000028">
    <property type="protein sequence ID" value="KAF3225278.1"/>
    <property type="molecule type" value="Genomic_DNA"/>
</dbReference>
<gene>
    <name evidence="2" type="ORF">TWF106_004852</name>
    <name evidence="3" type="ORF">TWF191_005328</name>
</gene>
<evidence type="ECO:0000256" key="1">
    <source>
        <dbReference type="SAM" id="MobiDB-lite"/>
    </source>
</evidence>